<dbReference type="SUPFAM" id="SSF51735">
    <property type="entry name" value="NAD(P)-binding Rossmann-fold domains"/>
    <property type="match status" value="1"/>
</dbReference>
<dbReference type="Pfam" id="PF19328">
    <property type="entry name" value="DAP_DH_C"/>
    <property type="match status" value="1"/>
</dbReference>
<sequence length="349" mass="36882">MPPMKVVQWTTGKVGTCALRAILDDPRLELVGLYAHSPGKVGEDAGALCQRPPCGIAATGDVTALIALAPDAVVYTPFLADLDHLDRLLRAGINVVSTNLLLNCGGLTGAVMERLEAACREGESSLLISGVNPGWINQVAAGLTAVCRKVDSVTISESTDVSNYASKETWDALGIGRAEADAAVLQAARGAMVSFRDAATRLAGALGLKLDALEFEIAHARAARDVDLGFMQIPKGTFGALRSAWSGRIGGTQVARIEVAWYLTEELEEAWTFDADHYHVAVRGEPDVEMRVRFVAPDWQGSDWSVLTALPAVNALPHLVAARPGILGLEDVGLVTAPVGAWRQGTAPE</sequence>
<keyword evidence="3" id="KW-1185">Reference proteome</keyword>
<gene>
    <name evidence="2" type="ORF">MTR65_13360</name>
</gene>
<evidence type="ECO:0000313" key="3">
    <source>
        <dbReference type="Proteomes" id="UP001162802"/>
    </source>
</evidence>
<accession>A0ABT0AES2</accession>
<dbReference type="Gene3D" id="3.40.50.720">
    <property type="entry name" value="NAD(P)-binding Rossmann-like Domain"/>
    <property type="match status" value="1"/>
</dbReference>
<dbReference type="InterPro" id="IPR036291">
    <property type="entry name" value="NAD(P)-bd_dom_sf"/>
</dbReference>
<organism evidence="2 3">
    <name type="scientific">Novosphingobium mangrovi</name>
    <name type="common">ex Hu et al. 2023</name>
    <dbReference type="NCBI Taxonomy" id="2930094"/>
    <lineage>
        <taxon>Bacteria</taxon>
        <taxon>Pseudomonadati</taxon>
        <taxon>Pseudomonadota</taxon>
        <taxon>Alphaproteobacteria</taxon>
        <taxon>Sphingomonadales</taxon>
        <taxon>Sphingomonadaceae</taxon>
        <taxon>Novosphingobium</taxon>
    </lineage>
</organism>
<proteinExistence type="predicted"/>
<dbReference type="RefSeq" id="WP_243800991.1">
    <property type="nucleotide sequence ID" value="NZ_JALHAT010000024.1"/>
</dbReference>
<dbReference type="InterPro" id="IPR045760">
    <property type="entry name" value="DAP_DH_C"/>
</dbReference>
<evidence type="ECO:0000313" key="2">
    <source>
        <dbReference type="EMBL" id="MCJ1961677.1"/>
    </source>
</evidence>
<dbReference type="EMBL" id="JALHAT010000024">
    <property type="protein sequence ID" value="MCJ1961677.1"/>
    <property type="molecule type" value="Genomic_DNA"/>
</dbReference>
<name>A0ABT0AES2_9SPHN</name>
<dbReference type="CDD" id="cd24146">
    <property type="entry name" value="nat-AmDH_N_like"/>
    <property type="match status" value="1"/>
</dbReference>
<protein>
    <recommendedName>
        <fullName evidence="1">2,4-diaminopentanoate dehydrogenase C-terminal domain-containing protein</fullName>
    </recommendedName>
</protein>
<comment type="caution">
    <text evidence="2">The sequence shown here is derived from an EMBL/GenBank/DDBJ whole genome shotgun (WGS) entry which is preliminary data.</text>
</comment>
<dbReference type="Proteomes" id="UP001162802">
    <property type="component" value="Unassembled WGS sequence"/>
</dbReference>
<feature type="domain" description="2,4-diaminopentanoate dehydrogenase C-terminal" evidence="1">
    <location>
        <begin position="141"/>
        <end position="344"/>
    </location>
</feature>
<reference evidence="2" key="1">
    <citation type="submission" date="2022-03" db="EMBL/GenBank/DDBJ databases">
        <title>Identification of a novel bacterium isolated from mangrove sediments.</title>
        <authorList>
            <person name="Pan X."/>
        </authorList>
    </citation>
    <scope>NUCLEOTIDE SEQUENCE</scope>
    <source>
        <strain evidence="2">B2637</strain>
    </source>
</reference>
<evidence type="ECO:0000259" key="1">
    <source>
        <dbReference type="Pfam" id="PF19328"/>
    </source>
</evidence>